<feature type="transmembrane region" description="Helical" evidence="1">
    <location>
        <begin position="118"/>
        <end position="142"/>
    </location>
</feature>
<dbReference type="EMBL" id="FZOH01000002">
    <property type="protein sequence ID" value="SNS11344.1"/>
    <property type="molecule type" value="Genomic_DNA"/>
</dbReference>
<dbReference type="Proteomes" id="UP000198386">
    <property type="component" value="Unassembled WGS sequence"/>
</dbReference>
<keyword evidence="1" id="KW-1133">Transmembrane helix</keyword>
<evidence type="ECO:0000313" key="2">
    <source>
        <dbReference type="EMBL" id="SNS11344.1"/>
    </source>
</evidence>
<reference evidence="3" key="1">
    <citation type="submission" date="2017-06" db="EMBL/GenBank/DDBJ databases">
        <authorList>
            <person name="Varghese N."/>
            <person name="Submissions S."/>
        </authorList>
    </citation>
    <scope>NUCLEOTIDE SEQUENCE [LARGE SCALE GENOMIC DNA]</scope>
    <source>
        <strain evidence="3">DSM 45423</strain>
    </source>
</reference>
<feature type="transmembrane region" description="Helical" evidence="1">
    <location>
        <begin position="184"/>
        <end position="202"/>
    </location>
</feature>
<evidence type="ECO:0000256" key="1">
    <source>
        <dbReference type="SAM" id="Phobius"/>
    </source>
</evidence>
<organism evidence="2 3">
    <name type="scientific">Geodermatophilus saharensis</name>
    <dbReference type="NCBI Taxonomy" id="1137994"/>
    <lineage>
        <taxon>Bacteria</taxon>
        <taxon>Bacillati</taxon>
        <taxon>Actinomycetota</taxon>
        <taxon>Actinomycetes</taxon>
        <taxon>Geodermatophilales</taxon>
        <taxon>Geodermatophilaceae</taxon>
        <taxon>Geodermatophilus</taxon>
    </lineage>
</organism>
<feature type="transmembrane region" description="Helical" evidence="1">
    <location>
        <begin position="52"/>
        <end position="75"/>
    </location>
</feature>
<keyword evidence="1" id="KW-0812">Transmembrane</keyword>
<keyword evidence="1" id="KW-0472">Membrane</keyword>
<feature type="transmembrane region" description="Helical" evidence="1">
    <location>
        <begin position="81"/>
        <end position="106"/>
    </location>
</feature>
<feature type="transmembrane region" description="Helical" evidence="1">
    <location>
        <begin position="214"/>
        <end position="240"/>
    </location>
</feature>
<sequence>MRREDVRRRLRDLRHYGPVVPVTDAPRVSTPAPVAPAGPRPVAPGSPLWRRWLVVVTAGEAAGFLVPVLVVLSGAADTAGAAGLVVLLLAGAAEGALLGAAQASVLAREVADLSRRDWVLRTAAAAVLAWAVGTGPSTWAAAVLDWPVPVQAVLAVVAGGVLLGSIGVAQWTVLRRHVPHAGRWVAWTTAAWLAGLAVFTAITTPLWQPGQAPVLIAAVGAVGGLAMALTMAAVTGRGAVRLLAGRRRT</sequence>
<accession>A0A239BWB6</accession>
<dbReference type="AlphaFoldDB" id="A0A239BWB6"/>
<keyword evidence="3" id="KW-1185">Reference proteome</keyword>
<proteinExistence type="predicted"/>
<gene>
    <name evidence="2" type="ORF">SAMN04488107_1430</name>
</gene>
<name>A0A239BWB6_9ACTN</name>
<feature type="transmembrane region" description="Helical" evidence="1">
    <location>
        <begin position="148"/>
        <end position="172"/>
    </location>
</feature>
<protein>
    <submittedName>
        <fullName evidence="2">Uncharacterized protein</fullName>
    </submittedName>
</protein>
<evidence type="ECO:0000313" key="3">
    <source>
        <dbReference type="Proteomes" id="UP000198386"/>
    </source>
</evidence>